<feature type="region of interest" description="Disordered" evidence="1">
    <location>
        <begin position="216"/>
        <end position="257"/>
    </location>
</feature>
<feature type="compositionally biased region" description="Polar residues" evidence="1">
    <location>
        <begin position="223"/>
        <end position="245"/>
    </location>
</feature>
<organism evidence="2 3">
    <name type="scientific">Xylaria bambusicola</name>
    <dbReference type="NCBI Taxonomy" id="326684"/>
    <lineage>
        <taxon>Eukaryota</taxon>
        <taxon>Fungi</taxon>
        <taxon>Dikarya</taxon>
        <taxon>Ascomycota</taxon>
        <taxon>Pezizomycotina</taxon>
        <taxon>Sordariomycetes</taxon>
        <taxon>Xylariomycetidae</taxon>
        <taxon>Xylariales</taxon>
        <taxon>Xylariaceae</taxon>
        <taxon>Xylaria</taxon>
    </lineage>
</organism>
<gene>
    <name evidence="2" type="ORF">RRF57_005023</name>
</gene>
<protein>
    <submittedName>
        <fullName evidence="2">Uncharacterized protein</fullName>
    </submittedName>
</protein>
<evidence type="ECO:0000313" key="2">
    <source>
        <dbReference type="EMBL" id="KAK5629308.1"/>
    </source>
</evidence>
<dbReference type="Proteomes" id="UP001305414">
    <property type="component" value="Unassembled WGS sequence"/>
</dbReference>
<dbReference type="EMBL" id="JAWHQM010000011">
    <property type="protein sequence ID" value="KAK5629308.1"/>
    <property type="molecule type" value="Genomic_DNA"/>
</dbReference>
<dbReference type="AlphaFoldDB" id="A0AAN7UHA0"/>
<evidence type="ECO:0000313" key="3">
    <source>
        <dbReference type="Proteomes" id="UP001305414"/>
    </source>
</evidence>
<reference evidence="2 3" key="1">
    <citation type="submission" date="2023-10" db="EMBL/GenBank/DDBJ databases">
        <title>Draft genome sequence of Xylaria bambusicola isolate GMP-LS, the root and basal stem rot pathogen of sugarcane in Indonesia.</title>
        <authorList>
            <person name="Selvaraj P."/>
            <person name="Muralishankar V."/>
            <person name="Muruganantham S."/>
            <person name="Sp S."/>
            <person name="Haryani S."/>
            <person name="Lau K.J.X."/>
            <person name="Naqvi N.I."/>
        </authorList>
    </citation>
    <scope>NUCLEOTIDE SEQUENCE [LARGE SCALE GENOMIC DNA]</scope>
    <source>
        <strain evidence="2">GMP-LS</strain>
    </source>
</reference>
<proteinExistence type="predicted"/>
<evidence type="ECO:0000256" key="1">
    <source>
        <dbReference type="SAM" id="MobiDB-lite"/>
    </source>
</evidence>
<name>A0AAN7UHA0_9PEZI</name>
<keyword evidence="3" id="KW-1185">Reference proteome</keyword>
<accession>A0AAN7UHA0</accession>
<comment type="caution">
    <text evidence="2">The sequence shown here is derived from an EMBL/GenBank/DDBJ whole genome shotgun (WGS) entry which is preliminary data.</text>
</comment>
<sequence>MRELQERITCRVLLLNQLSSFTIRFVSNFMSIVNTGILRYFYEDAQTDIEYKSSEFWQHYLKQEFADTRIYAVTCEVSPDGSRRRVDMVVKRYDVNHHTMSALLWVECKRPGGSLREVEEQALDAAKRCVEADNLAFIYTMTTVGVCFRVWFYEEGRSGLVPFHGESTFADGSQYVDADSDNAWVLPRCLDMVKTETPLRNAPTLPSQSLADLRAAQEAQEDLSVSQRPDVQSDRYTSSSSQPHQASLPPMDDPLAGNTQEVRVNVRREVHTFHPDKYIFKDIWGKTRVTVKKDWAQIKFDRKKEWAHYGKKTVYISDIDIT</sequence>